<organism evidence="1 2">
    <name type="scientific">Portunus trituberculatus</name>
    <name type="common">Swimming crab</name>
    <name type="synonym">Neptunus trituberculatus</name>
    <dbReference type="NCBI Taxonomy" id="210409"/>
    <lineage>
        <taxon>Eukaryota</taxon>
        <taxon>Metazoa</taxon>
        <taxon>Ecdysozoa</taxon>
        <taxon>Arthropoda</taxon>
        <taxon>Crustacea</taxon>
        <taxon>Multicrustacea</taxon>
        <taxon>Malacostraca</taxon>
        <taxon>Eumalacostraca</taxon>
        <taxon>Eucarida</taxon>
        <taxon>Decapoda</taxon>
        <taxon>Pleocyemata</taxon>
        <taxon>Brachyura</taxon>
        <taxon>Eubrachyura</taxon>
        <taxon>Portunoidea</taxon>
        <taxon>Portunidae</taxon>
        <taxon>Portuninae</taxon>
        <taxon>Portunus</taxon>
    </lineage>
</organism>
<evidence type="ECO:0000313" key="1">
    <source>
        <dbReference type="EMBL" id="MPC09037.1"/>
    </source>
</evidence>
<dbReference type="EMBL" id="VSRR010000053">
    <property type="protein sequence ID" value="MPC09037.1"/>
    <property type="molecule type" value="Genomic_DNA"/>
</dbReference>
<proteinExistence type="predicted"/>
<gene>
    <name evidence="1" type="ORF">E2C01_001638</name>
</gene>
<dbReference type="Proteomes" id="UP000324222">
    <property type="component" value="Unassembled WGS sequence"/>
</dbReference>
<sequence>MVAGGFSMEGAIRKIYSLELRQLNDQPENSANGRWPRFVINAVLWAVEAAGGRGDSPAPRNDQRPSEIHTDNFDVRAGVRCCHIAASHTFGSSCRRRSTQLDTGPGEASVSCKASMCAAAVYR</sequence>
<protein>
    <submittedName>
        <fullName evidence="1">Uncharacterized protein</fullName>
    </submittedName>
</protein>
<keyword evidence="2" id="KW-1185">Reference proteome</keyword>
<comment type="caution">
    <text evidence="1">The sequence shown here is derived from an EMBL/GenBank/DDBJ whole genome shotgun (WGS) entry which is preliminary data.</text>
</comment>
<evidence type="ECO:0000313" key="2">
    <source>
        <dbReference type="Proteomes" id="UP000324222"/>
    </source>
</evidence>
<name>A0A5B7CHP7_PORTR</name>
<accession>A0A5B7CHP7</accession>
<reference evidence="1 2" key="1">
    <citation type="submission" date="2019-05" db="EMBL/GenBank/DDBJ databases">
        <title>Another draft genome of Portunus trituberculatus and its Hox gene families provides insights of decapod evolution.</title>
        <authorList>
            <person name="Jeong J.-H."/>
            <person name="Song I."/>
            <person name="Kim S."/>
            <person name="Choi T."/>
            <person name="Kim D."/>
            <person name="Ryu S."/>
            <person name="Kim W."/>
        </authorList>
    </citation>
    <scope>NUCLEOTIDE SEQUENCE [LARGE SCALE GENOMIC DNA]</scope>
    <source>
        <tissue evidence="1">Muscle</tissue>
    </source>
</reference>
<dbReference type="AlphaFoldDB" id="A0A5B7CHP7"/>